<dbReference type="EMBL" id="KV425573">
    <property type="protein sequence ID" value="KZT25257.1"/>
    <property type="molecule type" value="Genomic_DNA"/>
</dbReference>
<accession>A0A165SJJ9</accession>
<proteinExistence type="predicted"/>
<dbReference type="AlphaFoldDB" id="A0A165SJJ9"/>
<evidence type="ECO:0000313" key="2">
    <source>
        <dbReference type="EMBL" id="KZT25257.1"/>
    </source>
</evidence>
<feature type="region of interest" description="Disordered" evidence="1">
    <location>
        <begin position="1"/>
        <end position="79"/>
    </location>
</feature>
<feature type="compositionally biased region" description="Basic and acidic residues" evidence="1">
    <location>
        <begin position="9"/>
        <end position="28"/>
    </location>
</feature>
<sequence length="104" mass="11904">MQRSSGSRRASDFCQRMDRQINSERHEGVLPSSPQDHKESFERATGPERSKTRGEEQSPSRIGEAASRYEGEQSPSRVRLTQMTQKRLAPAANRQCRWRTTNLA</sequence>
<dbReference type="Proteomes" id="UP000076761">
    <property type="component" value="Unassembled WGS sequence"/>
</dbReference>
<protein>
    <submittedName>
        <fullName evidence="2">Uncharacterized protein</fullName>
    </submittedName>
</protein>
<reference evidence="2 3" key="1">
    <citation type="journal article" date="2016" name="Mol. Biol. Evol.">
        <title>Comparative Genomics of Early-Diverging Mushroom-Forming Fungi Provides Insights into the Origins of Lignocellulose Decay Capabilities.</title>
        <authorList>
            <person name="Nagy L.G."/>
            <person name="Riley R."/>
            <person name="Tritt A."/>
            <person name="Adam C."/>
            <person name="Daum C."/>
            <person name="Floudas D."/>
            <person name="Sun H."/>
            <person name="Yadav J.S."/>
            <person name="Pangilinan J."/>
            <person name="Larsson K.H."/>
            <person name="Matsuura K."/>
            <person name="Barry K."/>
            <person name="Labutti K."/>
            <person name="Kuo R."/>
            <person name="Ohm R.A."/>
            <person name="Bhattacharya S.S."/>
            <person name="Shirouzu T."/>
            <person name="Yoshinaga Y."/>
            <person name="Martin F.M."/>
            <person name="Grigoriev I.V."/>
            <person name="Hibbett D.S."/>
        </authorList>
    </citation>
    <scope>NUCLEOTIDE SEQUENCE [LARGE SCALE GENOMIC DNA]</scope>
    <source>
        <strain evidence="2 3">HHB14362 ss-1</strain>
    </source>
</reference>
<gene>
    <name evidence="2" type="ORF">NEOLEDRAFT_376186</name>
</gene>
<organism evidence="2 3">
    <name type="scientific">Neolentinus lepideus HHB14362 ss-1</name>
    <dbReference type="NCBI Taxonomy" id="1314782"/>
    <lineage>
        <taxon>Eukaryota</taxon>
        <taxon>Fungi</taxon>
        <taxon>Dikarya</taxon>
        <taxon>Basidiomycota</taxon>
        <taxon>Agaricomycotina</taxon>
        <taxon>Agaricomycetes</taxon>
        <taxon>Gloeophyllales</taxon>
        <taxon>Gloeophyllaceae</taxon>
        <taxon>Neolentinus</taxon>
    </lineage>
</organism>
<feature type="compositionally biased region" description="Basic and acidic residues" evidence="1">
    <location>
        <begin position="35"/>
        <end position="58"/>
    </location>
</feature>
<keyword evidence="3" id="KW-1185">Reference proteome</keyword>
<dbReference type="InParanoid" id="A0A165SJJ9"/>
<feature type="region of interest" description="Disordered" evidence="1">
    <location>
        <begin position="85"/>
        <end position="104"/>
    </location>
</feature>
<evidence type="ECO:0000313" key="3">
    <source>
        <dbReference type="Proteomes" id="UP000076761"/>
    </source>
</evidence>
<evidence type="ECO:0000256" key="1">
    <source>
        <dbReference type="SAM" id="MobiDB-lite"/>
    </source>
</evidence>
<name>A0A165SJJ9_9AGAM</name>